<comment type="caution">
    <text evidence="8">The sequence shown here is derived from an EMBL/GenBank/DDBJ whole genome shotgun (WGS) entry which is preliminary data.</text>
</comment>
<keyword evidence="1" id="KW-0479">Metal-binding</keyword>
<feature type="region of interest" description="Disordered" evidence="6">
    <location>
        <begin position="195"/>
        <end position="224"/>
    </location>
</feature>
<dbReference type="SMART" id="SM00355">
    <property type="entry name" value="ZnF_C2H2"/>
    <property type="match status" value="5"/>
</dbReference>
<feature type="compositionally biased region" description="Low complexity" evidence="6">
    <location>
        <begin position="212"/>
        <end position="224"/>
    </location>
</feature>
<feature type="domain" description="C2H2-type" evidence="7">
    <location>
        <begin position="40"/>
        <end position="67"/>
    </location>
</feature>
<dbReference type="Proteomes" id="UP000887116">
    <property type="component" value="Unassembled WGS sequence"/>
</dbReference>
<sequence length="224" mass="25708">MSAERTGEDLKHVCDMCRRTFQFKRHYMKHLLVHKERTLHQCPICVAGFISEFELRDHLSIHAEESRKKCKYCSTAFGSPCMRKDHENKHKKENCLICTICHGMFQTKLLLQQHLLLHTAKRPFNSDGCAGGFTQSEGMGTTTYQQDRKKEFICHLCGKNFRNNSDLQRHQVSFDIIEETKRAVKANFMQFVTGRPGGSHLNQPNETIEKNTSAASSLSATITE</sequence>
<evidence type="ECO:0000313" key="8">
    <source>
        <dbReference type="EMBL" id="GFQ72013.1"/>
    </source>
</evidence>
<organism evidence="8 9">
    <name type="scientific">Trichonephila clavata</name>
    <name type="common">Joro spider</name>
    <name type="synonym">Nephila clavata</name>
    <dbReference type="NCBI Taxonomy" id="2740835"/>
    <lineage>
        <taxon>Eukaryota</taxon>
        <taxon>Metazoa</taxon>
        <taxon>Ecdysozoa</taxon>
        <taxon>Arthropoda</taxon>
        <taxon>Chelicerata</taxon>
        <taxon>Arachnida</taxon>
        <taxon>Araneae</taxon>
        <taxon>Araneomorphae</taxon>
        <taxon>Entelegynae</taxon>
        <taxon>Araneoidea</taxon>
        <taxon>Nephilidae</taxon>
        <taxon>Trichonephila</taxon>
    </lineage>
</organism>
<evidence type="ECO:0000256" key="5">
    <source>
        <dbReference type="PROSITE-ProRule" id="PRU00042"/>
    </source>
</evidence>
<dbReference type="EMBL" id="BMAO01031058">
    <property type="protein sequence ID" value="GFQ72013.1"/>
    <property type="molecule type" value="Genomic_DNA"/>
</dbReference>
<name>A0A8X6G1G8_TRICU</name>
<feature type="domain" description="C2H2-type" evidence="7">
    <location>
        <begin position="12"/>
        <end position="39"/>
    </location>
</feature>
<reference evidence="8" key="1">
    <citation type="submission" date="2020-07" db="EMBL/GenBank/DDBJ databases">
        <title>Multicomponent nature underlies the extraordinary mechanical properties of spider dragline silk.</title>
        <authorList>
            <person name="Kono N."/>
            <person name="Nakamura H."/>
            <person name="Mori M."/>
            <person name="Yoshida Y."/>
            <person name="Ohtoshi R."/>
            <person name="Malay A.D."/>
            <person name="Moran D.A.P."/>
            <person name="Tomita M."/>
            <person name="Numata K."/>
            <person name="Arakawa K."/>
        </authorList>
    </citation>
    <scope>NUCLEOTIDE SEQUENCE</scope>
</reference>
<evidence type="ECO:0000256" key="3">
    <source>
        <dbReference type="ARBA" id="ARBA00022771"/>
    </source>
</evidence>
<keyword evidence="4" id="KW-0862">Zinc</keyword>
<dbReference type="InterPro" id="IPR036236">
    <property type="entry name" value="Znf_C2H2_sf"/>
</dbReference>
<keyword evidence="9" id="KW-1185">Reference proteome</keyword>
<keyword evidence="3 5" id="KW-0863">Zinc-finger</keyword>
<protein>
    <recommendedName>
        <fullName evidence="7">C2H2-type domain-containing protein</fullName>
    </recommendedName>
</protein>
<dbReference type="Gene3D" id="3.30.160.60">
    <property type="entry name" value="Classic Zinc Finger"/>
    <property type="match status" value="3"/>
</dbReference>
<evidence type="ECO:0000256" key="2">
    <source>
        <dbReference type="ARBA" id="ARBA00022737"/>
    </source>
</evidence>
<evidence type="ECO:0000313" key="9">
    <source>
        <dbReference type="Proteomes" id="UP000887116"/>
    </source>
</evidence>
<evidence type="ECO:0000256" key="4">
    <source>
        <dbReference type="ARBA" id="ARBA00022833"/>
    </source>
</evidence>
<feature type="domain" description="C2H2-type" evidence="7">
    <location>
        <begin position="96"/>
        <end position="123"/>
    </location>
</feature>
<evidence type="ECO:0000256" key="6">
    <source>
        <dbReference type="SAM" id="MobiDB-lite"/>
    </source>
</evidence>
<dbReference type="PROSITE" id="PS00028">
    <property type="entry name" value="ZINC_FINGER_C2H2_1"/>
    <property type="match status" value="4"/>
</dbReference>
<dbReference type="PROSITE" id="PS50157">
    <property type="entry name" value="ZINC_FINGER_C2H2_2"/>
    <property type="match status" value="4"/>
</dbReference>
<dbReference type="SUPFAM" id="SSF57667">
    <property type="entry name" value="beta-beta-alpha zinc fingers"/>
    <property type="match status" value="3"/>
</dbReference>
<keyword evidence="2" id="KW-0677">Repeat</keyword>
<dbReference type="AlphaFoldDB" id="A0A8X6G1G8"/>
<evidence type="ECO:0000259" key="7">
    <source>
        <dbReference type="PROSITE" id="PS50157"/>
    </source>
</evidence>
<dbReference type="Pfam" id="PF00096">
    <property type="entry name" value="zf-C2H2"/>
    <property type="match status" value="1"/>
</dbReference>
<proteinExistence type="predicted"/>
<dbReference type="InterPro" id="IPR013087">
    <property type="entry name" value="Znf_C2H2_type"/>
</dbReference>
<feature type="domain" description="C2H2-type" evidence="7">
    <location>
        <begin position="152"/>
        <end position="183"/>
    </location>
</feature>
<dbReference type="GO" id="GO:0008270">
    <property type="term" value="F:zinc ion binding"/>
    <property type="evidence" value="ECO:0007669"/>
    <property type="project" value="UniProtKB-KW"/>
</dbReference>
<dbReference type="PANTHER" id="PTHR24379">
    <property type="entry name" value="KRAB AND ZINC FINGER DOMAIN-CONTAINING"/>
    <property type="match status" value="1"/>
</dbReference>
<evidence type="ECO:0000256" key="1">
    <source>
        <dbReference type="ARBA" id="ARBA00022723"/>
    </source>
</evidence>
<dbReference type="OrthoDB" id="6077919at2759"/>
<dbReference type="PANTHER" id="PTHR24379:SF121">
    <property type="entry name" value="C2H2-TYPE DOMAIN-CONTAINING PROTEIN"/>
    <property type="match status" value="1"/>
</dbReference>
<accession>A0A8X6G1G8</accession>
<gene>
    <name evidence="8" type="ORF">TNCT_331941</name>
</gene>